<keyword evidence="1" id="KW-0472">Membrane</keyword>
<dbReference type="EMBL" id="JAGSPN010000003">
    <property type="protein sequence ID" value="MBR7781690.1"/>
    <property type="molecule type" value="Genomic_DNA"/>
</dbReference>
<sequence length="114" mass="12738">MNMVVGLDGTEIELYGFPLPWNARSPAFSLAKDIYLLPALLDFGVYFVFAKILLRFAQNVFSLKKNILQIACWIAGISGLIGIISVFAINDFSIHMWPMDWPERIINVGPGTGF</sequence>
<gene>
    <name evidence="2" type="ORF">KDM89_06035</name>
</gene>
<organism evidence="2 3">
    <name type="scientific">Undibacterium luofuense</name>
    <dbReference type="NCBI Taxonomy" id="2828733"/>
    <lineage>
        <taxon>Bacteria</taxon>
        <taxon>Pseudomonadati</taxon>
        <taxon>Pseudomonadota</taxon>
        <taxon>Betaproteobacteria</taxon>
        <taxon>Burkholderiales</taxon>
        <taxon>Oxalobacteraceae</taxon>
        <taxon>Undibacterium</taxon>
    </lineage>
</organism>
<comment type="caution">
    <text evidence="2">The sequence shown here is derived from an EMBL/GenBank/DDBJ whole genome shotgun (WGS) entry which is preliminary data.</text>
</comment>
<protein>
    <submittedName>
        <fullName evidence="2">Uncharacterized protein</fullName>
    </submittedName>
</protein>
<feature type="transmembrane region" description="Helical" evidence="1">
    <location>
        <begin position="34"/>
        <end position="54"/>
    </location>
</feature>
<keyword evidence="3" id="KW-1185">Reference proteome</keyword>
<evidence type="ECO:0000313" key="3">
    <source>
        <dbReference type="Proteomes" id="UP000680067"/>
    </source>
</evidence>
<dbReference type="Proteomes" id="UP000680067">
    <property type="component" value="Unassembled WGS sequence"/>
</dbReference>
<reference evidence="2" key="1">
    <citation type="submission" date="2021-04" db="EMBL/GenBank/DDBJ databases">
        <title>novel species isolated from subtropical streams in China.</title>
        <authorList>
            <person name="Lu H."/>
        </authorList>
    </citation>
    <scope>NUCLEOTIDE SEQUENCE</scope>
    <source>
        <strain evidence="2">LFS511W</strain>
    </source>
</reference>
<name>A0A941I6K8_9BURK</name>
<keyword evidence="1" id="KW-0812">Transmembrane</keyword>
<keyword evidence="1" id="KW-1133">Transmembrane helix</keyword>
<feature type="transmembrane region" description="Helical" evidence="1">
    <location>
        <begin position="66"/>
        <end position="89"/>
    </location>
</feature>
<proteinExistence type="predicted"/>
<dbReference type="AlphaFoldDB" id="A0A941I6K8"/>
<accession>A0A941I6K8</accession>
<evidence type="ECO:0000313" key="2">
    <source>
        <dbReference type="EMBL" id="MBR7781690.1"/>
    </source>
</evidence>
<evidence type="ECO:0000256" key="1">
    <source>
        <dbReference type="SAM" id="Phobius"/>
    </source>
</evidence>